<proteinExistence type="predicted"/>
<gene>
    <name evidence="1" type="ordered locus">CPS_1843</name>
</gene>
<dbReference type="EMBL" id="CP000083">
    <property type="protein sequence ID" value="AAZ25401.1"/>
    <property type="molecule type" value="Genomic_DNA"/>
</dbReference>
<evidence type="ECO:0000313" key="2">
    <source>
        <dbReference type="Proteomes" id="UP000000547"/>
    </source>
</evidence>
<evidence type="ECO:0000313" key="1">
    <source>
        <dbReference type="EMBL" id="AAZ25401.1"/>
    </source>
</evidence>
<dbReference type="Proteomes" id="UP000000547">
    <property type="component" value="Chromosome"/>
</dbReference>
<reference evidence="1" key="1">
    <citation type="journal article" date="2005" name="Proc. Natl. Acad. Sci. U.S.A.">
        <title>The psychrophilic lifestyle as revealed by the genome sequence of Colwellia psychrerythraea 34H through genomic and proteomic analyses.</title>
        <authorList>
            <person name="Methe B.A."/>
            <person name="Nelson K.E."/>
            <person name="Deming J.W."/>
            <person name="Momen B."/>
            <person name="Melamud E."/>
            <person name="Zhang X."/>
            <person name="Moult J."/>
            <person name="Madupu R."/>
            <person name="Nelson W.C."/>
            <person name="Dodson R.J."/>
            <person name="Brinkac L.M."/>
            <person name="Daugherty S.C."/>
            <person name="Durkin A.S."/>
            <person name="DeBoy R.T."/>
            <person name="Kolonay J.F."/>
            <person name="Sullivan S.A."/>
            <person name="Zhou L."/>
            <person name="Davidsen T.M."/>
            <person name="Wu M."/>
            <person name="Huston A.L."/>
            <person name="Lewis M."/>
            <person name="Weaver B."/>
            <person name="Weidman J.F."/>
            <person name="Khouri H."/>
            <person name="Utterback T.R."/>
            <person name="Feldblyum T.V."/>
            <person name="Fraser C.M."/>
        </authorList>
    </citation>
    <scope>NUCLEOTIDE SEQUENCE [LARGE SCALE GENOMIC DNA]</scope>
    <source>
        <strain evidence="1">34H</strain>
    </source>
</reference>
<accession>Q484E2</accession>
<dbReference type="STRING" id="167879.CPS_1843"/>
<dbReference type="KEGG" id="cps:CPS_1843"/>
<protein>
    <submittedName>
        <fullName evidence="1">Uncharacterized protein</fullName>
    </submittedName>
</protein>
<organism evidence="1 2">
    <name type="scientific">Colwellia psychrerythraea (strain 34H / ATCC BAA-681)</name>
    <name type="common">Vibrio psychroerythus</name>
    <dbReference type="NCBI Taxonomy" id="167879"/>
    <lineage>
        <taxon>Bacteria</taxon>
        <taxon>Pseudomonadati</taxon>
        <taxon>Pseudomonadota</taxon>
        <taxon>Gammaproteobacteria</taxon>
        <taxon>Alteromonadales</taxon>
        <taxon>Colwelliaceae</taxon>
        <taxon>Colwellia</taxon>
    </lineage>
</organism>
<dbReference type="AlphaFoldDB" id="Q484E2"/>
<sequence length="30" mass="3575">MLISVRIIRFSNHNFERILEALMLFLDVLA</sequence>
<name>Q484E2_COLP3</name>
<dbReference type="HOGENOM" id="CLU_3402961_0_0_6"/>